<evidence type="ECO:0000313" key="3">
    <source>
        <dbReference type="Proteomes" id="UP000693946"/>
    </source>
</evidence>
<proteinExistence type="predicted"/>
<feature type="compositionally biased region" description="Basic and acidic residues" evidence="1">
    <location>
        <begin position="59"/>
        <end position="69"/>
    </location>
</feature>
<sequence>MRDQDQDQVQVQTLVKEEIHDEPVFTNHTGIKEEEQDPDFNVQTEIKDENEDPDFSDELVIKEESREDPGFLIQTGNQDENQDPDFNEQFVIKDENQEDTDFNAQDHFNIVIKEEDHQEPDFTEQGWSQEQSQDQDQGQQSPEPAGPAGPQKSCRASVKERRRRCTRRGSYTTRRSATLTQLTAPAWQALTDDDILELRSIAPRAAVLTSFENSDADAGSSGSDTST</sequence>
<gene>
    <name evidence="2" type="ORF">JOB18_023393</name>
</gene>
<organism evidence="2 3">
    <name type="scientific">Solea senegalensis</name>
    <name type="common">Senegalese sole</name>
    <dbReference type="NCBI Taxonomy" id="28829"/>
    <lineage>
        <taxon>Eukaryota</taxon>
        <taxon>Metazoa</taxon>
        <taxon>Chordata</taxon>
        <taxon>Craniata</taxon>
        <taxon>Vertebrata</taxon>
        <taxon>Euteleostomi</taxon>
        <taxon>Actinopterygii</taxon>
        <taxon>Neopterygii</taxon>
        <taxon>Teleostei</taxon>
        <taxon>Neoteleostei</taxon>
        <taxon>Acanthomorphata</taxon>
        <taxon>Carangaria</taxon>
        <taxon>Pleuronectiformes</taxon>
        <taxon>Pleuronectoidei</taxon>
        <taxon>Soleidae</taxon>
        <taxon>Solea</taxon>
    </lineage>
</organism>
<feature type="compositionally biased region" description="Low complexity" evidence="1">
    <location>
        <begin position="124"/>
        <end position="140"/>
    </location>
</feature>
<dbReference type="AlphaFoldDB" id="A0AAV6QWI9"/>
<feature type="region of interest" description="Disordered" evidence="1">
    <location>
        <begin position="20"/>
        <end position="178"/>
    </location>
</feature>
<accession>A0AAV6QWI9</accession>
<keyword evidence="3" id="KW-1185">Reference proteome</keyword>
<feature type="compositionally biased region" description="Acidic residues" evidence="1">
    <location>
        <begin position="48"/>
        <end position="57"/>
    </location>
</feature>
<dbReference type="Proteomes" id="UP000693946">
    <property type="component" value="Linkage Group LG3"/>
</dbReference>
<reference evidence="2 3" key="1">
    <citation type="journal article" date="2021" name="Sci. Rep.">
        <title>Chromosome anchoring in Senegalese sole (Solea senegalensis) reveals sex-associated markers and genome rearrangements in flatfish.</title>
        <authorList>
            <person name="Guerrero-Cozar I."/>
            <person name="Gomez-Garrido J."/>
            <person name="Berbel C."/>
            <person name="Martinez-Blanch J.F."/>
            <person name="Alioto T."/>
            <person name="Claros M.G."/>
            <person name="Gagnaire P.A."/>
            <person name="Manchado M."/>
        </authorList>
    </citation>
    <scope>NUCLEOTIDE SEQUENCE [LARGE SCALE GENOMIC DNA]</scope>
    <source>
        <strain evidence="2">Sse05_10M</strain>
    </source>
</reference>
<comment type="caution">
    <text evidence="2">The sequence shown here is derived from an EMBL/GenBank/DDBJ whole genome shotgun (WGS) entry which is preliminary data.</text>
</comment>
<name>A0AAV6QWI9_SOLSE</name>
<protein>
    <submittedName>
        <fullName evidence="2">Uncharacterized protein</fullName>
    </submittedName>
</protein>
<evidence type="ECO:0000313" key="2">
    <source>
        <dbReference type="EMBL" id="KAG7496693.1"/>
    </source>
</evidence>
<dbReference type="EMBL" id="JAGKHQ010000015">
    <property type="protein sequence ID" value="KAG7496693.1"/>
    <property type="molecule type" value="Genomic_DNA"/>
</dbReference>
<evidence type="ECO:0000256" key="1">
    <source>
        <dbReference type="SAM" id="MobiDB-lite"/>
    </source>
</evidence>